<dbReference type="CDD" id="cd16830">
    <property type="entry name" value="HemS-like_N"/>
    <property type="match status" value="1"/>
</dbReference>
<evidence type="ECO:0000313" key="3">
    <source>
        <dbReference type="Proteomes" id="UP000461443"/>
    </source>
</evidence>
<name>A0A845SK65_9GAMM</name>
<evidence type="ECO:0000259" key="1">
    <source>
        <dbReference type="Pfam" id="PF05171"/>
    </source>
</evidence>
<dbReference type="InterPro" id="IPR007845">
    <property type="entry name" value="HemS/ChuX_dom"/>
</dbReference>
<reference evidence="2 3" key="2">
    <citation type="submission" date="2020-02" db="EMBL/GenBank/DDBJ databases">
        <title>The new genus of Enterobacteriales.</title>
        <authorList>
            <person name="Kim I.S."/>
        </authorList>
    </citation>
    <scope>NUCLEOTIDE SEQUENCE [LARGE SCALE GENOMIC DNA]</scope>
    <source>
        <strain evidence="2 3">SAP-6</strain>
    </source>
</reference>
<keyword evidence="3" id="KW-1185">Reference proteome</keyword>
<dbReference type="EMBL" id="WUBS01000020">
    <property type="protein sequence ID" value="NDL65663.1"/>
    <property type="molecule type" value="Genomic_DNA"/>
</dbReference>
<dbReference type="GO" id="GO:0006826">
    <property type="term" value="P:iron ion transport"/>
    <property type="evidence" value="ECO:0007669"/>
    <property type="project" value="InterPro"/>
</dbReference>
<gene>
    <name evidence="2" type="ORF">GRH90_23285</name>
</gene>
<dbReference type="Gene3D" id="3.40.1570.10">
    <property type="entry name" value="HemS/ChuS/ChuX like domains"/>
    <property type="match status" value="2"/>
</dbReference>
<feature type="domain" description="Haemin-degrading HemS/ChuX" evidence="1">
    <location>
        <begin position="204"/>
        <end position="334"/>
    </location>
</feature>
<dbReference type="Proteomes" id="UP000461443">
    <property type="component" value="Unassembled WGS sequence"/>
</dbReference>
<organism evidence="2 3">
    <name type="scientific">Acerihabitans arboris</name>
    <dbReference type="NCBI Taxonomy" id="2691583"/>
    <lineage>
        <taxon>Bacteria</taxon>
        <taxon>Pseudomonadati</taxon>
        <taxon>Pseudomonadota</taxon>
        <taxon>Gammaproteobacteria</taxon>
        <taxon>Enterobacterales</taxon>
        <taxon>Pectobacteriaceae</taxon>
        <taxon>Acerihabitans</taxon>
    </lineage>
</organism>
<protein>
    <submittedName>
        <fullName evidence="2">Hemin-degrading factor</fullName>
    </submittedName>
</protein>
<dbReference type="RefSeq" id="WP_162368369.1">
    <property type="nucleotide sequence ID" value="NZ_WUBS01000020.1"/>
</dbReference>
<dbReference type="SUPFAM" id="SSF144064">
    <property type="entry name" value="Heme iron utilization protein-like"/>
    <property type="match status" value="1"/>
</dbReference>
<dbReference type="CDD" id="cd16831">
    <property type="entry name" value="HemS-like_C"/>
    <property type="match status" value="1"/>
</dbReference>
<dbReference type="InterPro" id="IPR053733">
    <property type="entry name" value="Heme_Transport_Util_sf"/>
</dbReference>
<evidence type="ECO:0000313" key="2">
    <source>
        <dbReference type="EMBL" id="NDL65663.1"/>
    </source>
</evidence>
<feature type="domain" description="Haemin-degrading HemS/ChuX" evidence="1">
    <location>
        <begin position="28"/>
        <end position="156"/>
    </location>
</feature>
<accession>A0A845SK65</accession>
<dbReference type="AlphaFoldDB" id="A0A845SK65"/>
<sequence length="343" mass="39045">MNEHYQRYLELKQQHPKKYARELAQLMNISEAELAWARVGHDALRLNGDMPALLEALAAVGETKSITRNEYAVHEQIGRYDNLRLGEHAGLILNPRALDLRLFVGQWYCAFALIEQGPRGESQSVQIFDYQGDAVLKIYITEHTGRAAWDRLLARFAIEGNPALTLTAAVTPGPSADTDHQRIDLDWRAMTDVHQFFPLLKRHGITRQQAFRAVGDDLARQVDNRALNELLHTALKDGNEIMIFVGNRGCVQIYTGIIEKVVPMEKWINIFNRQFTLHLVEEAIAETWVTRKPTRDGMVTSLELFAHDGTQIAQLFGQRTEGQPEQTEWRRQIAFLTQKGVPA</sequence>
<comment type="caution">
    <text evidence="2">The sequence shown here is derived from an EMBL/GenBank/DDBJ whole genome shotgun (WGS) entry which is preliminary data.</text>
</comment>
<dbReference type="Pfam" id="PF05171">
    <property type="entry name" value="HemS"/>
    <property type="match status" value="2"/>
</dbReference>
<reference evidence="2 3" key="1">
    <citation type="submission" date="2019-12" db="EMBL/GenBank/DDBJ databases">
        <authorList>
            <person name="Lee S.D."/>
        </authorList>
    </citation>
    <scope>NUCLEOTIDE SEQUENCE [LARGE SCALE GENOMIC DNA]</scope>
    <source>
        <strain evidence="2 3">SAP-6</strain>
    </source>
</reference>
<proteinExistence type="predicted"/>